<dbReference type="EMBL" id="MDEE01000003">
    <property type="protein sequence ID" value="PPU58237.1"/>
    <property type="molecule type" value="Genomic_DNA"/>
</dbReference>
<sequence length="106" mass="11424">MTTRDLNDGLFIDPVSVDSVIVDPVIEAGANIRCAGLVAPAADGIEDAHCDRSQLQQLPAMQCPQAELRPDWAQARAALLAPSVPHRAASNAQTSVEYNALYYRLH</sequence>
<dbReference type="Proteomes" id="UP000238908">
    <property type="component" value="Unassembled WGS sequence"/>
</dbReference>
<proteinExistence type="predicted"/>
<name>A0A2S7C9J8_9XANT</name>
<comment type="caution">
    <text evidence="1">The sequence shown here is derived from an EMBL/GenBank/DDBJ whole genome shotgun (WGS) entry which is preliminary data.</text>
</comment>
<accession>A0A2S7C9J8</accession>
<evidence type="ECO:0000313" key="1">
    <source>
        <dbReference type="EMBL" id="PPU58237.1"/>
    </source>
</evidence>
<evidence type="ECO:0000313" key="2">
    <source>
        <dbReference type="Proteomes" id="UP000238908"/>
    </source>
</evidence>
<reference evidence="1 2" key="1">
    <citation type="submission" date="2016-08" db="EMBL/GenBank/DDBJ databases">
        <authorList>
            <person name="Seilhamer J.J."/>
        </authorList>
    </citation>
    <scope>NUCLEOTIDE SEQUENCE [LARGE SCALE GENOMIC DNA]</scope>
    <source>
        <strain evidence="1 2">CFBP7245</strain>
    </source>
</reference>
<organism evidence="1 2">
    <name type="scientific">Xanthomonas dyei</name>
    <dbReference type="NCBI Taxonomy" id="743699"/>
    <lineage>
        <taxon>Bacteria</taxon>
        <taxon>Pseudomonadati</taxon>
        <taxon>Pseudomonadota</taxon>
        <taxon>Gammaproteobacteria</taxon>
        <taxon>Lysobacterales</taxon>
        <taxon>Lysobacteraceae</taxon>
        <taxon>Xanthomonas</taxon>
    </lineage>
</organism>
<protein>
    <submittedName>
        <fullName evidence="1">Uncharacterized protein</fullName>
    </submittedName>
</protein>
<dbReference type="AlphaFoldDB" id="A0A2S7C9J8"/>
<gene>
    <name evidence="1" type="ORF">XdyCFBP7245_04545</name>
</gene>
<dbReference type="RefSeq" id="WP_104614584.1">
    <property type="nucleotide sequence ID" value="NZ_CP167817.1"/>
</dbReference>